<keyword evidence="5 7" id="KW-0808">Transferase</keyword>
<feature type="binding site" evidence="7">
    <location>
        <begin position="93"/>
        <end position="94"/>
    </location>
    <ligand>
        <name>(2S)-2-hydroxy-3-oxobutyl phosphate</name>
        <dbReference type="ChEBI" id="CHEBI:58830"/>
    </ligand>
</feature>
<feature type="binding site" evidence="7">
    <location>
        <begin position="88"/>
        <end position="90"/>
    </location>
    <ligand>
        <name>5-amino-6-(D-ribitylamino)uracil</name>
        <dbReference type="ChEBI" id="CHEBI:15934"/>
    </ligand>
</feature>
<dbReference type="PANTHER" id="PTHR21058:SF0">
    <property type="entry name" value="6,7-DIMETHYL-8-RIBITYLLUMAZINE SYNTHASE"/>
    <property type="match status" value="1"/>
</dbReference>
<keyword evidence="4 7" id="KW-0686">Riboflavin biosynthesis</keyword>
<comment type="catalytic activity">
    <reaction evidence="6 7">
        <text>(2S)-2-hydroxy-3-oxobutyl phosphate + 5-amino-6-(D-ribitylamino)uracil = 6,7-dimethyl-8-(1-D-ribityl)lumazine + phosphate + 2 H2O + H(+)</text>
        <dbReference type="Rhea" id="RHEA:26152"/>
        <dbReference type="ChEBI" id="CHEBI:15377"/>
        <dbReference type="ChEBI" id="CHEBI:15378"/>
        <dbReference type="ChEBI" id="CHEBI:15934"/>
        <dbReference type="ChEBI" id="CHEBI:43474"/>
        <dbReference type="ChEBI" id="CHEBI:58201"/>
        <dbReference type="ChEBI" id="CHEBI:58830"/>
        <dbReference type="EC" id="2.5.1.78"/>
    </reaction>
</comment>
<dbReference type="Pfam" id="PF00885">
    <property type="entry name" value="DMRL_synthase"/>
    <property type="match status" value="1"/>
</dbReference>
<keyword evidence="9" id="KW-1185">Reference proteome</keyword>
<feature type="active site" description="Proton donor" evidence="7">
    <location>
        <position position="96"/>
    </location>
</feature>
<dbReference type="CDD" id="cd09209">
    <property type="entry name" value="Lumazine_synthase-I"/>
    <property type="match status" value="1"/>
</dbReference>
<organism evidence="8 9">
    <name type="scientific">Falsiporphyromonas endometrii</name>
    <dbReference type="NCBI Taxonomy" id="1387297"/>
    <lineage>
        <taxon>Bacteria</taxon>
        <taxon>Pseudomonadati</taxon>
        <taxon>Bacteroidota</taxon>
        <taxon>Bacteroidia</taxon>
        <taxon>Bacteroidales</taxon>
        <taxon>Porphyromonadaceae</taxon>
        <taxon>Falsiporphyromonas</taxon>
    </lineage>
</organism>
<evidence type="ECO:0000256" key="2">
    <source>
        <dbReference type="ARBA" id="ARBA00007424"/>
    </source>
</evidence>
<dbReference type="EMBL" id="JBHSGO010000083">
    <property type="protein sequence ID" value="MFC4665660.1"/>
    <property type="molecule type" value="Genomic_DNA"/>
</dbReference>
<evidence type="ECO:0000313" key="9">
    <source>
        <dbReference type="Proteomes" id="UP001596020"/>
    </source>
</evidence>
<comment type="pathway">
    <text evidence="1 7">Cofactor biosynthesis; riboflavin biosynthesis; riboflavin from 2-hydroxy-3-oxobutyl phosphate and 5-amino-6-(D-ribitylamino)uracil: step 1/2.</text>
</comment>
<comment type="similarity">
    <text evidence="2 7">Belongs to the DMRL synthase family.</text>
</comment>
<proteinExistence type="inferred from homology"/>
<dbReference type="SUPFAM" id="SSF52121">
    <property type="entry name" value="Lumazine synthase"/>
    <property type="match status" value="1"/>
</dbReference>
<dbReference type="NCBIfam" id="TIGR00114">
    <property type="entry name" value="lumazine-synth"/>
    <property type="match status" value="1"/>
</dbReference>
<evidence type="ECO:0000256" key="3">
    <source>
        <dbReference type="ARBA" id="ARBA00012664"/>
    </source>
</evidence>
<dbReference type="PANTHER" id="PTHR21058">
    <property type="entry name" value="6,7-DIMETHYL-8-RIBITYLLUMAZINE SYNTHASE DMRL SYNTHASE LUMAZINE SYNTHASE"/>
    <property type="match status" value="1"/>
</dbReference>
<gene>
    <name evidence="7 8" type="primary">ribH</name>
    <name evidence="8" type="ORF">ACFO3G_03405</name>
</gene>
<comment type="caution">
    <text evidence="8">The sequence shown here is derived from an EMBL/GenBank/DDBJ whole genome shotgun (WGS) entry which is preliminary data.</text>
</comment>
<feature type="binding site" evidence="7">
    <location>
        <begin position="64"/>
        <end position="66"/>
    </location>
    <ligand>
        <name>5-amino-6-(D-ribitylamino)uracil</name>
        <dbReference type="ChEBI" id="CHEBI:15934"/>
    </ligand>
</feature>
<evidence type="ECO:0000256" key="6">
    <source>
        <dbReference type="ARBA" id="ARBA00048785"/>
    </source>
</evidence>
<evidence type="ECO:0000313" key="8">
    <source>
        <dbReference type="EMBL" id="MFC4665660.1"/>
    </source>
</evidence>
<feature type="binding site" evidence="7">
    <location>
        <position position="132"/>
    </location>
    <ligand>
        <name>5-amino-6-(D-ribitylamino)uracil</name>
        <dbReference type="ChEBI" id="CHEBI:15934"/>
    </ligand>
</feature>
<dbReference type="InterPro" id="IPR036467">
    <property type="entry name" value="LS/RS_sf"/>
</dbReference>
<dbReference type="InterPro" id="IPR002180">
    <property type="entry name" value="LS/RS"/>
</dbReference>
<comment type="function">
    <text evidence="7">Catalyzes the formation of 6,7-dimethyl-8-ribityllumazine by condensation of 5-amino-6-(D-ribitylamino)uracil with 3,4-dihydroxy-2-butanone 4-phosphate. This is the penultimate step in the biosynthesis of riboflavin.</text>
</comment>
<dbReference type="InterPro" id="IPR034964">
    <property type="entry name" value="LS"/>
</dbReference>
<reference evidence="9" key="1">
    <citation type="journal article" date="2019" name="Int. J. Syst. Evol. Microbiol.">
        <title>The Global Catalogue of Microorganisms (GCM) 10K type strain sequencing project: providing services to taxonomists for standard genome sequencing and annotation.</title>
        <authorList>
            <consortium name="The Broad Institute Genomics Platform"/>
            <consortium name="The Broad Institute Genome Sequencing Center for Infectious Disease"/>
            <person name="Wu L."/>
            <person name="Ma J."/>
        </authorList>
    </citation>
    <scope>NUCLEOTIDE SEQUENCE [LARGE SCALE GENOMIC DNA]</scope>
    <source>
        <strain evidence="9">CGMCC 4.7357</strain>
    </source>
</reference>
<protein>
    <recommendedName>
        <fullName evidence="3 7">6,7-dimethyl-8-ribityllumazine synthase</fullName>
        <shortName evidence="7">DMRL synthase</shortName>
        <shortName evidence="7">LS</shortName>
        <shortName evidence="7">Lumazine synthase</shortName>
        <ecNumber evidence="3 7">2.5.1.78</ecNumber>
    </recommendedName>
</protein>
<feature type="binding site" evidence="7">
    <location>
        <position position="146"/>
    </location>
    <ligand>
        <name>(2S)-2-hydroxy-3-oxobutyl phosphate</name>
        <dbReference type="ChEBI" id="CHEBI:58830"/>
    </ligand>
</feature>
<sequence>MATEAHLEGDNLLESPIVGAEKRTIGIVVAEWNSHITKALLDGAIATLKEHHVDEIRVMQVPGTFELTYGCSEFIREGGLDAVIALGCVVRGDTPHFDYICQGVTQGLASLNAAAIVGNTKENAFYPIPVIFGVLTTNTMEQAEDRAGGKLGNKGSEAAITALKMCSPYTVTIPVE</sequence>
<dbReference type="HAMAP" id="MF_00178">
    <property type="entry name" value="Lumazine_synth"/>
    <property type="match status" value="1"/>
</dbReference>
<dbReference type="EC" id="2.5.1.78" evidence="3 7"/>
<dbReference type="RefSeq" id="WP_380077992.1">
    <property type="nucleotide sequence ID" value="NZ_JBHSGO010000083.1"/>
</dbReference>
<evidence type="ECO:0000256" key="4">
    <source>
        <dbReference type="ARBA" id="ARBA00022619"/>
    </source>
</evidence>
<accession>A0ABV9K6X8</accession>
<dbReference type="Gene3D" id="3.40.50.960">
    <property type="entry name" value="Lumazine/riboflavin synthase"/>
    <property type="match status" value="1"/>
</dbReference>
<name>A0ABV9K6X8_9PORP</name>
<dbReference type="GO" id="GO:0000906">
    <property type="term" value="F:6,7-dimethyl-8-ribityllumazine synthase activity"/>
    <property type="evidence" value="ECO:0007669"/>
    <property type="project" value="UniProtKB-EC"/>
</dbReference>
<evidence type="ECO:0000256" key="7">
    <source>
        <dbReference type="HAMAP-Rule" id="MF_00178"/>
    </source>
</evidence>
<feature type="binding site" evidence="7">
    <location>
        <position position="32"/>
    </location>
    <ligand>
        <name>5-amino-6-(D-ribitylamino)uracil</name>
        <dbReference type="ChEBI" id="CHEBI:15934"/>
    </ligand>
</feature>
<evidence type="ECO:0000256" key="1">
    <source>
        <dbReference type="ARBA" id="ARBA00004917"/>
    </source>
</evidence>
<dbReference type="Proteomes" id="UP001596020">
    <property type="component" value="Unassembled WGS sequence"/>
</dbReference>
<evidence type="ECO:0000256" key="5">
    <source>
        <dbReference type="ARBA" id="ARBA00022679"/>
    </source>
</evidence>